<dbReference type="RefSeq" id="WP_170013556.1">
    <property type="nucleotide sequence ID" value="NZ_JABCRE010000003.1"/>
</dbReference>
<evidence type="ECO:0000313" key="1">
    <source>
        <dbReference type="EMBL" id="NMW32733.1"/>
    </source>
</evidence>
<dbReference type="Proteomes" id="UP000561181">
    <property type="component" value="Unassembled WGS sequence"/>
</dbReference>
<accession>A0A848QQ06</accession>
<keyword evidence="2" id="KW-1185">Reference proteome</keyword>
<gene>
    <name evidence="1" type="ORF">HKD42_11735</name>
</gene>
<organism evidence="1 2">
    <name type="scientific">Pontixanthobacter rizhaonensis</name>
    <dbReference type="NCBI Taxonomy" id="2730337"/>
    <lineage>
        <taxon>Bacteria</taxon>
        <taxon>Pseudomonadati</taxon>
        <taxon>Pseudomonadota</taxon>
        <taxon>Alphaproteobacteria</taxon>
        <taxon>Sphingomonadales</taxon>
        <taxon>Erythrobacteraceae</taxon>
        <taxon>Pontixanthobacter</taxon>
    </lineage>
</organism>
<sequence length="625" mass="70197">MLDPGARIALVCERERLGKRIDDASTESLYAASIVGWDFTNDRSAPDPPNFGMWRTPLLLTGSCLTEIDPSRPAVVHAEMTRAELYNGFWRLARILPEAQDTYADEDFVKTAPGDFYSTVARRNSAVRPLADRDWLIFSLFGHTNRDAADFVHAALIKEPEIGRMLASKRFEEALEICPDLLDWKWPPETLARWETTGGKDYLPPFLFLVLLSEFQRLAQNVTAQITLSFRADGSRLTIASAVEDLAAVNSDYVGSGYKIFENCIAGLTTLVPLQTYALVPEERVMSSRNALAGIKHTEKAFCILNDAISNGPEDTLARLSGSSDQSRSGFVAQAVIAHPDHRRDRKVRGGKVVVRTEYLAKHYGLNWIEHAYFGQFQLASAAEAFNMKYRHARLPKRAPHNKLSIVSRRQAIARIANAWLETAHTAAYKKLCREFEIVQARNERGSELPSSFCGNENAKPQTVATKKRFIGTHFEESVEPSLSIVDTNVKIKARLLSNMEKLAARKPVKGLPGFTAEYRPTLWYEMPKKLNDIGFWIGRRLVAQQGKIANLPLTSPLIVQEILSDIDLYRYAPSRIEDRAAQNLAMTLGEFSLDPMHAFFRRKGIKFAGWAASMAKPILTYLHH</sequence>
<dbReference type="EMBL" id="JABCRE010000003">
    <property type="protein sequence ID" value="NMW32733.1"/>
    <property type="molecule type" value="Genomic_DNA"/>
</dbReference>
<dbReference type="AlphaFoldDB" id="A0A848QQ06"/>
<name>A0A848QQ06_9SPHN</name>
<protein>
    <submittedName>
        <fullName evidence="1">Uncharacterized protein</fullName>
    </submittedName>
</protein>
<proteinExistence type="predicted"/>
<comment type="caution">
    <text evidence="1">The sequence shown here is derived from an EMBL/GenBank/DDBJ whole genome shotgun (WGS) entry which is preliminary data.</text>
</comment>
<reference evidence="1 2" key="1">
    <citation type="submission" date="2020-04" db="EMBL/GenBank/DDBJ databases">
        <authorList>
            <person name="Liu A."/>
        </authorList>
    </citation>
    <scope>NUCLEOTIDE SEQUENCE [LARGE SCALE GENOMIC DNA]</scope>
    <source>
        <strain evidence="1 2">RZ02</strain>
    </source>
</reference>
<evidence type="ECO:0000313" key="2">
    <source>
        <dbReference type="Proteomes" id="UP000561181"/>
    </source>
</evidence>